<feature type="non-terminal residue" evidence="1">
    <location>
        <position position="1"/>
    </location>
</feature>
<evidence type="ECO:0000313" key="1">
    <source>
        <dbReference type="EMBL" id="CAA9363828.1"/>
    </source>
</evidence>
<dbReference type="AlphaFoldDB" id="A0A6J4MPT3"/>
<gene>
    <name evidence="1" type="ORF">AVDCRST_MAG68-4686</name>
</gene>
<organism evidence="1">
    <name type="scientific">uncultured Gemmatimonadota bacterium</name>
    <dbReference type="NCBI Taxonomy" id="203437"/>
    <lineage>
        <taxon>Bacteria</taxon>
        <taxon>Pseudomonadati</taxon>
        <taxon>Gemmatimonadota</taxon>
        <taxon>environmental samples</taxon>
    </lineage>
</organism>
<sequence>GFGPCGSTTSRSDGWMSVPFVYP</sequence>
<protein>
    <submittedName>
        <fullName evidence="1">Uncharacterized protein</fullName>
    </submittedName>
</protein>
<proteinExistence type="predicted"/>
<reference evidence="1" key="1">
    <citation type="submission" date="2020-02" db="EMBL/GenBank/DDBJ databases">
        <authorList>
            <person name="Meier V. D."/>
        </authorList>
    </citation>
    <scope>NUCLEOTIDE SEQUENCE</scope>
    <source>
        <strain evidence="1">AVDCRST_MAG68</strain>
    </source>
</reference>
<dbReference type="EMBL" id="CADCTW010000215">
    <property type="protein sequence ID" value="CAA9363828.1"/>
    <property type="molecule type" value="Genomic_DNA"/>
</dbReference>
<name>A0A6J4MPT3_9BACT</name>
<feature type="non-terminal residue" evidence="1">
    <location>
        <position position="23"/>
    </location>
</feature>
<accession>A0A6J4MPT3</accession>